<dbReference type="PANTHER" id="PTHR33337:SF40">
    <property type="entry name" value="CENP-V_GFA DOMAIN-CONTAINING PROTEIN-RELATED"/>
    <property type="match status" value="1"/>
</dbReference>
<proteinExistence type="inferred from homology"/>
<keyword evidence="3" id="KW-0862">Zinc</keyword>
<evidence type="ECO:0000256" key="3">
    <source>
        <dbReference type="ARBA" id="ARBA00022833"/>
    </source>
</evidence>
<comment type="similarity">
    <text evidence="1">Belongs to the Gfa family.</text>
</comment>
<name>A0A437UMU4_ENTAV</name>
<keyword evidence="4" id="KW-0456">Lyase</keyword>
<dbReference type="PANTHER" id="PTHR33337">
    <property type="entry name" value="GFA DOMAIN-CONTAINING PROTEIN"/>
    <property type="match status" value="1"/>
</dbReference>
<dbReference type="AlphaFoldDB" id="A0A437UMU4"/>
<protein>
    <submittedName>
        <fullName evidence="6">GFA family protein</fullName>
    </submittedName>
</protein>
<dbReference type="SUPFAM" id="SSF51316">
    <property type="entry name" value="Mss4-like"/>
    <property type="match status" value="1"/>
</dbReference>
<dbReference type="Gene3D" id="3.90.1590.10">
    <property type="entry name" value="glutathione-dependent formaldehyde- activating enzyme (gfa)"/>
    <property type="match status" value="1"/>
</dbReference>
<evidence type="ECO:0000256" key="1">
    <source>
        <dbReference type="ARBA" id="ARBA00005495"/>
    </source>
</evidence>
<dbReference type="EMBL" id="RYZS01000001">
    <property type="protein sequence ID" value="RVU94926.1"/>
    <property type="molecule type" value="Genomic_DNA"/>
</dbReference>
<dbReference type="GO" id="GO:0016846">
    <property type="term" value="F:carbon-sulfur lyase activity"/>
    <property type="evidence" value="ECO:0007669"/>
    <property type="project" value="InterPro"/>
</dbReference>
<comment type="caution">
    <text evidence="6">The sequence shown here is derived from an EMBL/GenBank/DDBJ whole genome shotgun (WGS) entry which is preliminary data.</text>
</comment>
<evidence type="ECO:0000313" key="6">
    <source>
        <dbReference type="EMBL" id="RVU94926.1"/>
    </source>
</evidence>
<evidence type="ECO:0000259" key="5">
    <source>
        <dbReference type="PROSITE" id="PS51891"/>
    </source>
</evidence>
<dbReference type="GO" id="GO:0046872">
    <property type="term" value="F:metal ion binding"/>
    <property type="evidence" value="ECO:0007669"/>
    <property type="project" value="UniProtKB-KW"/>
</dbReference>
<evidence type="ECO:0000313" key="7">
    <source>
        <dbReference type="Proteomes" id="UP000288388"/>
    </source>
</evidence>
<dbReference type="InterPro" id="IPR011057">
    <property type="entry name" value="Mss4-like_sf"/>
</dbReference>
<evidence type="ECO:0000256" key="4">
    <source>
        <dbReference type="ARBA" id="ARBA00023239"/>
    </source>
</evidence>
<reference evidence="6 7" key="1">
    <citation type="submission" date="2018-12" db="EMBL/GenBank/DDBJ databases">
        <title>A novel vanA-carrying plasmid in a clinical isolate of Enterococcus avium.</title>
        <authorList>
            <person name="Bernasconi O.J."/>
            <person name="Luzzaro F."/>
            <person name="Endimiani A."/>
        </authorList>
    </citation>
    <scope>NUCLEOTIDE SEQUENCE [LARGE SCALE GENOMIC DNA]</scope>
    <source>
        <strain evidence="6 7">LC0559/18</strain>
    </source>
</reference>
<sequence length="166" mass="18937">MTNEIKFANDIFLTMKEKGGKRMKTATCLCGKVSIEVMDVHSEVGACHCSMCRKWGSGPLLTVEAGTAKNIRIHSEDLVSRYKSSEWAERGFCSNCGSNLFYHLLPTDAYSIPIDLFDDLPDATLTTEVYYDQKPEYYDFANETKKLTEAEIMQMVQEKYFHETNE</sequence>
<gene>
    <name evidence="6" type="ORF">EK398_08705</name>
</gene>
<keyword evidence="2" id="KW-0479">Metal-binding</keyword>
<dbReference type="PROSITE" id="PS51891">
    <property type="entry name" value="CENP_V_GFA"/>
    <property type="match status" value="1"/>
</dbReference>
<evidence type="ECO:0000256" key="2">
    <source>
        <dbReference type="ARBA" id="ARBA00022723"/>
    </source>
</evidence>
<dbReference type="Pfam" id="PF04828">
    <property type="entry name" value="GFA"/>
    <property type="match status" value="1"/>
</dbReference>
<feature type="domain" description="CENP-V/GFA" evidence="5">
    <location>
        <begin position="24"/>
        <end position="139"/>
    </location>
</feature>
<accession>A0A437UMU4</accession>
<organism evidence="6 7">
    <name type="scientific">Enterococcus avium</name>
    <name type="common">Streptococcus avium</name>
    <dbReference type="NCBI Taxonomy" id="33945"/>
    <lineage>
        <taxon>Bacteria</taxon>
        <taxon>Bacillati</taxon>
        <taxon>Bacillota</taxon>
        <taxon>Bacilli</taxon>
        <taxon>Lactobacillales</taxon>
        <taxon>Enterococcaceae</taxon>
        <taxon>Enterococcus</taxon>
    </lineage>
</organism>
<dbReference type="InterPro" id="IPR006913">
    <property type="entry name" value="CENP-V/GFA"/>
</dbReference>
<dbReference type="Proteomes" id="UP000288388">
    <property type="component" value="Unassembled WGS sequence"/>
</dbReference>